<evidence type="ECO:0000259" key="2">
    <source>
        <dbReference type="Pfam" id="PF00586"/>
    </source>
</evidence>
<dbReference type="PANTHER" id="PTHR30303">
    <property type="entry name" value="HYDROGENASE ISOENZYMES FORMATION PROTEIN HYPE"/>
    <property type="match status" value="1"/>
</dbReference>
<dbReference type="SUPFAM" id="SSF55326">
    <property type="entry name" value="PurM N-terminal domain-like"/>
    <property type="match status" value="1"/>
</dbReference>
<dbReference type="InterPro" id="IPR036676">
    <property type="entry name" value="PurM-like_C_sf"/>
</dbReference>
<evidence type="ECO:0000259" key="3">
    <source>
        <dbReference type="Pfam" id="PF02769"/>
    </source>
</evidence>
<dbReference type="InterPro" id="IPR011854">
    <property type="entry name" value="HypE"/>
</dbReference>
<dbReference type="Pfam" id="PF02769">
    <property type="entry name" value="AIRS_C"/>
    <property type="match status" value="1"/>
</dbReference>
<evidence type="ECO:0000313" key="4">
    <source>
        <dbReference type="EMBL" id="PYE21604.1"/>
    </source>
</evidence>
<dbReference type="Pfam" id="PF00586">
    <property type="entry name" value="AIRS"/>
    <property type="match status" value="1"/>
</dbReference>
<evidence type="ECO:0000313" key="5">
    <source>
        <dbReference type="Proteomes" id="UP000247772"/>
    </source>
</evidence>
<proteinExistence type="inferred from homology"/>
<dbReference type="Proteomes" id="UP000247772">
    <property type="component" value="Unassembled WGS sequence"/>
</dbReference>
<dbReference type="AlphaFoldDB" id="A0A2V4TSQ4"/>
<feature type="domain" description="PurM-like C-terminal" evidence="3">
    <location>
        <begin position="184"/>
        <end position="336"/>
    </location>
</feature>
<protein>
    <submittedName>
        <fullName evidence="4">Hydrogenase expression/formation protein HypE</fullName>
    </submittedName>
</protein>
<accession>A0A2V4TSQ4</accession>
<dbReference type="OrthoDB" id="9801934at2"/>
<dbReference type="PANTHER" id="PTHR30303:SF0">
    <property type="entry name" value="CARBAMOYL DEHYDRATASE HYPE"/>
    <property type="match status" value="1"/>
</dbReference>
<dbReference type="Gene3D" id="3.30.1330.10">
    <property type="entry name" value="PurM-like, N-terminal domain"/>
    <property type="match status" value="1"/>
</dbReference>
<name>A0A2V4TSQ4_9BURK</name>
<gene>
    <name evidence="4" type="ORF">C7410_11327</name>
</gene>
<comment type="similarity">
    <text evidence="1">Belongs to the HypE family.</text>
</comment>
<sequence>MSPAHPSPVKPAYVRPLNFRDGRIDMGHGAGGRASAQLIRELFVAAFDNEWLRQGNDQAAFAPLAPGPGERMVMATDAHVVSPLFFPGGDIGSLAVHGTVNDVAMAGARPSYLSASFILEEGFPLADLRRIVESMAVASRACGVPIVTGDTKVVERGKGDGVFITTTGIGVVPAGIHIDGSQARPGDVVLLSGTIGEHGVAIMSQREGLGFETEIRSDSAALHTLVADMLAVAPGVRVLRDPTRGGLATTLNEIAGQSGVGMRIQERVIPVLPQVDAACELLGLDPLYVANEGKLVAICASGDAPPLLEAMRAHPLGAAAARIGEVVEDAHGFVQIETKFGGRRIADWLSGEQLPRIC</sequence>
<dbReference type="RefSeq" id="WP_110855648.1">
    <property type="nucleotide sequence ID" value="NZ_QJSQ01000013.1"/>
</dbReference>
<reference evidence="4 5" key="1">
    <citation type="submission" date="2018-06" db="EMBL/GenBank/DDBJ databases">
        <title>Genomic Encyclopedia of Type Strains, Phase IV (KMG-V): Genome sequencing to study the core and pangenomes of soil and plant-associated prokaryotes.</title>
        <authorList>
            <person name="Whitman W."/>
        </authorList>
    </citation>
    <scope>NUCLEOTIDE SEQUENCE [LARGE SCALE GENOMIC DNA]</scope>
    <source>
        <strain evidence="4 5">SRCL-318</strain>
    </source>
</reference>
<dbReference type="EMBL" id="QJSQ01000013">
    <property type="protein sequence ID" value="PYE21604.1"/>
    <property type="molecule type" value="Genomic_DNA"/>
</dbReference>
<evidence type="ECO:0000256" key="1">
    <source>
        <dbReference type="ARBA" id="ARBA00006243"/>
    </source>
</evidence>
<dbReference type="SUPFAM" id="SSF56042">
    <property type="entry name" value="PurM C-terminal domain-like"/>
    <property type="match status" value="1"/>
</dbReference>
<dbReference type="InterPro" id="IPR010918">
    <property type="entry name" value="PurM-like_C_dom"/>
</dbReference>
<dbReference type="InterPro" id="IPR036921">
    <property type="entry name" value="PurM-like_N_sf"/>
</dbReference>
<dbReference type="GO" id="GO:0051604">
    <property type="term" value="P:protein maturation"/>
    <property type="evidence" value="ECO:0007669"/>
    <property type="project" value="TreeGrafter"/>
</dbReference>
<dbReference type="PIRSF" id="PIRSF005644">
    <property type="entry name" value="Hdrgns_mtr_HypE"/>
    <property type="match status" value="1"/>
</dbReference>
<organism evidence="4 5">
    <name type="scientific">Paraburkholderia silvatlantica</name>
    <dbReference type="NCBI Taxonomy" id="321895"/>
    <lineage>
        <taxon>Bacteria</taxon>
        <taxon>Pseudomonadati</taxon>
        <taxon>Pseudomonadota</taxon>
        <taxon>Betaproteobacteria</taxon>
        <taxon>Burkholderiales</taxon>
        <taxon>Burkholderiaceae</taxon>
        <taxon>Paraburkholderia</taxon>
    </lineage>
</organism>
<dbReference type="NCBIfam" id="TIGR02124">
    <property type="entry name" value="hypE"/>
    <property type="match status" value="1"/>
</dbReference>
<dbReference type="InterPro" id="IPR016188">
    <property type="entry name" value="PurM-like_N"/>
</dbReference>
<feature type="domain" description="PurM-like N-terminal" evidence="2">
    <location>
        <begin position="57"/>
        <end position="172"/>
    </location>
</feature>
<dbReference type="Gene3D" id="3.90.650.10">
    <property type="entry name" value="PurM-like C-terminal domain"/>
    <property type="match status" value="1"/>
</dbReference>
<dbReference type="CDD" id="cd02197">
    <property type="entry name" value="HypE"/>
    <property type="match status" value="1"/>
</dbReference>
<comment type="caution">
    <text evidence="4">The sequence shown here is derived from an EMBL/GenBank/DDBJ whole genome shotgun (WGS) entry which is preliminary data.</text>
</comment>